<dbReference type="InterPro" id="IPR006549">
    <property type="entry name" value="HAD-SF_hydro_IIIA"/>
</dbReference>
<dbReference type="InterPro" id="IPR004446">
    <property type="entry name" value="Heptose_bisP_phosphatase"/>
</dbReference>
<evidence type="ECO:0000256" key="5">
    <source>
        <dbReference type="ARBA" id="ARBA00023277"/>
    </source>
</evidence>
<feature type="active site" description="Proton donor" evidence="8">
    <location>
        <position position="10"/>
    </location>
</feature>
<dbReference type="GO" id="GO:0016791">
    <property type="term" value="F:phosphatase activity"/>
    <property type="evidence" value="ECO:0007669"/>
    <property type="project" value="InterPro"/>
</dbReference>
<dbReference type="HOGENOM" id="CLU_085077_2_2_0"/>
<keyword evidence="5 7" id="KW-0119">Carbohydrate metabolism</keyword>
<dbReference type="Gene3D" id="3.40.50.1000">
    <property type="entry name" value="HAD superfamily/HAD-like"/>
    <property type="match status" value="1"/>
</dbReference>
<proteinExistence type="inferred from homology"/>
<dbReference type="CDD" id="cd07503">
    <property type="entry name" value="HAD_HisB-N"/>
    <property type="match status" value="1"/>
</dbReference>
<feature type="binding site" evidence="10">
    <location>
        <position position="10"/>
    </location>
    <ligand>
        <name>Mg(2+)</name>
        <dbReference type="ChEBI" id="CHEBI:18420"/>
    </ligand>
</feature>
<dbReference type="EMBL" id="CP000473">
    <property type="protein sequence ID" value="ABJ81431.1"/>
    <property type="molecule type" value="Genomic_DNA"/>
</dbReference>
<dbReference type="PIRSF" id="PIRSF004682">
    <property type="entry name" value="GmhB"/>
    <property type="match status" value="1"/>
</dbReference>
<dbReference type="STRING" id="234267.Acid_0421"/>
<dbReference type="PANTHER" id="PTHR42891">
    <property type="entry name" value="D-GLYCERO-BETA-D-MANNO-HEPTOSE-1,7-BISPHOSPHATE 7-PHOSPHATASE"/>
    <property type="match status" value="1"/>
</dbReference>
<feature type="binding site" evidence="10">
    <location>
        <position position="100"/>
    </location>
    <ligand>
        <name>Zn(2+)</name>
        <dbReference type="ChEBI" id="CHEBI:29105"/>
    </ligand>
</feature>
<feature type="site" description="Stabilizes the phosphoryl group" evidence="9">
    <location>
        <position position="102"/>
    </location>
</feature>
<dbReference type="SUPFAM" id="SSF56784">
    <property type="entry name" value="HAD-like"/>
    <property type="match status" value="1"/>
</dbReference>
<accession>Q02BY5</accession>
<keyword evidence="2 7" id="KW-0963">Cytoplasm</keyword>
<dbReference type="GO" id="GO:0046872">
    <property type="term" value="F:metal ion binding"/>
    <property type="evidence" value="ECO:0007669"/>
    <property type="project" value="UniProtKB-KW"/>
</dbReference>
<evidence type="ECO:0000256" key="6">
    <source>
        <dbReference type="ARBA" id="ARBA00031828"/>
    </source>
</evidence>
<keyword evidence="10" id="KW-0862">Zinc</keyword>
<dbReference type="KEGG" id="sus:Acid_0421"/>
<evidence type="ECO:0000256" key="9">
    <source>
        <dbReference type="PIRSR" id="PIRSR004682-3"/>
    </source>
</evidence>
<sequence length="182" mass="19666">MSKAVFLDRDGVLNVPVVRDGRPYPPAGLDQLQIYPDAPGALACLKRAGYLLIVVTNQPDVARGTQSREAVNSMNAAVGAALPVDEFLVCWHDDGEDCDCRKPKPGLVMAAAERHQIDLARSFLVGDRWRDIDCGAAAGVRTVWIDRQYRERAPSSSPDHVADSLTSAASWILAVSKITPGD</sequence>
<dbReference type="InterPro" id="IPR006543">
    <property type="entry name" value="Histidinol-phos"/>
</dbReference>
<dbReference type="GO" id="GO:0005737">
    <property type="term" value="C:cytoplasm"/>
    <property type="evidence" value="ECO:0007669"/>
    <property type="project" value="UniProtKB-SubCell"/>
</dbReference>
<name>Q02BY5_SOLUE</name>
<comment type="cofactor">
    <cofactor evidence="10">
        <name>Mg(2+)</name>
        <dbReference type="ChEBI" id="CHEBI:18420"/>
    </cofactor>
</comment>
<dbReference type="NCBIfam" id="TIGR01656">
    <property type="entry name" value="Histidinol-ppas"/>
    <property type="match status" value="1"/>
</dbReference>
<evidence type="ECO:0000256" key="7">
    <source>
        <dbReference type="PIRNR" id="PIRNR004682"/>
    </source>
</evidence>
<protein>
    <recommendedName>
        <fullName evidence="6 7">D,D-heptose 1,7-bisphosphate phosphatase</fullName>
        <ecNumber evidence="7">3.1.3.-</ecNumber>
    </recommendedName>
</protein>
<feature type="binding site" evidence="10">
    <location>
        <position position="98"/>
    </location>
    <ligand>
        <name>Zn(2+)</name>
        <dbReference type="ChEBI" id="CHEBI:29105"/>
    </ligand>
</feature>
<dbReference type="NCBIfam" id="TIGR01662">
    <property type="entry name" value="HAD-SF-IIIA"/>
    <property type="match status" value="1"/>
</dbReference>
<evidence type="ECO:0000256" key="8">
    <source>
        <dbReference type="PIRSR" id="PIRSR004682-1"/>
    </source>
</evidence>
<dbReference type="InParanoid" id="Q02BY5"/>
<keyword evidence="10" id="KW-0460">Magnesium</keyword>
<evidence type="ECO:0000256" key="10">
    <source>
        <dbReference type="PIRSR" id="PIRSR004682-4"/>
    </source>
</evidence>
<dbReference type="AlphaFoldDB" id="Q02BY5"/>
<evidence type="ECO:0000256" key="1">
    <source>
        <dbReference type="ARBA" id="ARBA00004496"/>
    </source>
</evidence>
<dbReference type="Pfam" id="PF13242">
    <property type="entry name" value="Hydrolase_like"/>
    <property type="match status" value="1"/>
</dbReference>
<keyword evidence="4 7" id="KW-0378">Hydrolase</keyword>
<evidence type="ECO:0000313" key="11">
    <source>
        <dbReference type="EMBL" id="ABJ81431.1"/>
    </source>
</evidence>
<dbReference type="eggNOG" id="COG0241">
    <property type="taxonomic scope" value="Bacteria"/>
</dbReference>
<comment type="similarity">
    <text evidence="7">Belongs to the gmhB family.</text>
</comment>
<evidence type="ECO:0000256" key="4">
    <source>
        <dbReference type="ARBA" id="ARBA00022801"/>
    </source>
</evidence>
<reference evidence="11" key="1">
    <citation type="submission" date="2006-10" db="EMBL/GenBank/DDBJ databases">
        <title>Complete sequence of Solibacter usitatus Ellin6076.</title>
        <authorList>
            <consortium name="US DOE Joint Genome Institute"/>
            <person name="Copeland A."/>
            <person name="Lucas S."/>
            <person name="Lapidus A."/>
            <person name="Barry K."/>
            <person name="Detter J.C."/>
            <person name="Glavina del Rio T."/>
            <person name="Hammon N."/>
            <person name="Israni S."/>
            <person name="Dalin E."/>
            <person name="Tice H."/>
            <person name="Pitluck S."/>
            <person name="Thompson L.S."/>
            <person name="Brettin T."/>
            <person name="Bruce D."/>
            <person name="Han C."/>
            <person name="Tapia R."/>
            <person name="Gilna P."/>
            <person name="Schmutz J."/>
            <person name="Larimer F."/>
            <person name="Land M."/>
            <person name="Hauser L."/>
            <person name="Kyrpides N."/>
            <person name="Mikhailova N."/>
            <person name="Janssen P.H."/>
            <person name="Kuske C.R."/>
            <person name="Richardson P."/>
        </authorList>
    </citation>
    <scope>NUCLEOTIDE SEQUENCE</scope>
    <source>
        <strain evidence="11">Ellin6076</strain>
    </source>
</reference>
<feature type="active site" description="Nucleophile" evidence="8">
    <location>
        <position position="8"/>
    </location>
</feature>
<dbReference type="InterPro" id="IPR036412">
    <property type="entry name" value="HAD-like_sf"/>
</dbReference>
<feature type="binding site" evidence="10">
    <location>
        <position position="92"/>
    </location>
    <ligand>
        <name>Zn(2+)</name>
        <dbReference type="ChEBI" id="CHEBI:29105"/>
    </ligand>
</feature>
<feature type="site" description="Stabilizes the phosphoryl group" evidence="9">
    <location>
        <position position="56"/>
    </location>
</feature>
<evidence type="ECO:0000256" key="3">
    <source>
        <dbReference type="ARBA" id="ARBA00022723"/>
    </source>
</evidence>
<dbReference type="GO" id="GO:0005975">
    <property type="term" value="P:carbohydrate metabolic process"/>
    <property type="evidence" value="ECO:0007669"/>
    <property type="project" value="InterPro"/>
</dbReference>
<organism evidence="11">
    <name type="scientific">Solibacter usitatus (strain Ellin6076)</name>
    <dbReference type="NCBI Taxonomy" id="234267"/>
    <lineage>
        <taxon>Bacteria</taxon>
        <taxon>Pseudomonadati</taxon>
        <taxon>Acidobacteriota</taxon>
        <taxon>Terriglobia</taxon>
        <taxon>Bryobacterales</taxon>
        <taxon>Solibacteraceae</taxon>
        <taxon>Candidatus Solibacter</taxon>
    </lineage>
</organism>
<gene>
    <name evidence="11" type="ordered locus">Acid_0421</name>
</gene>
<dbReference type="PANTHER" id="PTHR42891:SF1">
    <property type="entry name" value="D-GLYCERO-BETA-D-MANNO-HEPTOSE-1,7-BISPHOSPHATE 7-PHOSPHATASE"/>
    <property type="match status" value="1"/>
</dbReference>
<feature type="binding site" evidence="10">
    <location>
        <position position="90"/>
    </location>
    <ligand>
        <name>Zn(2+)</name>
        <dbReference type="ChEBI" id="CHEBI:29105"/>
    </ligand>
</feature>
<feature type="binding site" evidence="10">
    <location>
        <position position="8"/>
    </location>
    <ligand>
        <name>Mg(2+)</name>
        <dbReference type="ChEBI" id="CHEBI:18420"/>
    </ligand>
</feature>
<dbReference type="InterPro" id="IPR023214">
    <property type="entry name" value="HAD_sf"/>
</dbReference>
<evidence type="ECO:0000256" key="2">
    <source>
        <dbReference type="ARBA" id="ARBA00022490"/>
    </source>
</evidence>
<comment type="subcellular location">
    <subcellularLocation>
        <location evidence="1 7">Cytoplasm</location>
    </subcellularLocation>
</comment>
<feature type="binding site" evidence="10">
    <location>
        <position position="127"/>
    </location>
    <ligand>
        <name>Mg(2+)</name>
        <dbReference type="ChEBI" id="CHEBI:18420"/>
    </ligand>
</feature>
<feature type="site" description="Contributes to substrate recognition" evidence="9">
    <location>
        <position position="101"/>
    </location>
</feature>
<dbReference type="EC" id="3.1.3.-" evidence="7"/>
<keyword evidence="3 10" id="KW-0479">Metal-binding</keyword>
<comment type="cofactor">
    <cofactor evidence="10">
        <name>Zn(2+)</name>
        <dbReference type="ChEBI" id="CHEBI:29105"/>
    </cofactor>
</comment>